<gene>
    <name evidence="2" type="primary">ORF80911</name>
</gene>
<accession>A0A0B6ZU19</accession>
<organism evidence="2">
    <name type="scientific">Arion vulgaris</name>
    <dbReference type="NCBI Taxonomy" id="1028688"/>
    <lineage>
        <taxon>Eukaryota</taxon>
        <taxon>Metazoa</taxon>
        <taxon>Spiralia</taxon>
        <taxon>Lophotrochozoa</taxon>
        <taxon>Mollusca</taxon>
        <taxon>Gastropoda</taxon>
        <taxon>Heterobranchia</taxon>
        <taxon>Euthyneura</taxon>
        <taxon>Panpulmonata</taxon>
        <taxon>Eupulmonata</taxon>
        <taxon>Stylommatophora</taxon>
        <taxon>Helicina</taxon>
        <taxon>Arionoidea</taxon>
        <taxon>Arionidae</taxon>
        <taxon>Arion</taxon>
    </lineage>
</organism>
<dbReference type="AlphaFoldDB" id="A0A0B6ZU19"/>
<feature type="region of interest" description="Disordered" evidence="1">
    <location>
        <begin position="248"/>
        <end position="271"/>
    </location>
</feature>
<reference evidence="2" key="1">
    <citation type="submission" date="2014-12" db="EMBL/GenBank/DDBJ databases">
        <title>Insight into the proteome of Arion vulgaris.</title>
        <authorList>
            <person name="Aradska J."/>
            <person name="Bulat T."/>
            <person name="Smidak R."/>
            <person name="Sarate P."/>
            <person name="Gangsoo J."/>
            <person name="Sialana F."/>
            <person name="Bilban M."/>
            <person name="Lubec G."/>
        </authorList>
    </citation>
    <scope>NUCLEOTIDE SEQUENCE</scope>
    <source>
        <tissue evidence="2">Skin</tissue>
    </source>
</reference>
<proteinExistence type="predicted"/>
<feature type="non-terminal residue" evidence="2">
    <location>
        <position position="362"/>
    </location>
</feature>
<feature type="region of interest" description="Disordered" evidence="1">
    <location>
        <begin position="303"/>
        <end position="323"/>
    </location>
</feature>
<evidence type="ECO:0000313" key="2">
    <source>
        <dbReference type="EMBL" id="CEK72053.1"/>
    </source>
</evidence>
<feature type="non-terminal residue" evidence="2">
    <location>
        <position position="1"/>
    </location>
</feature>
<protein>
    <submittedName>
        <fullName evidence="2">Uncharacterized protein</fullName>
    </submittedName>
</protein>
<evidence type="ECO:0000256" key="1">
    <source>
        <dbReference type="SAM" id="MobiDB-lite"/>
    </source>
</evidence>
<sequence>CIANMAQAKLKDYFTSKKRNDSAQAAKRRKIEIPFSDTEYTRASRTRSKSEDGKKSPATNPLVPSDSDSELERDGVPTLCELSFSLSKVTHVVAEQPKKAVSVTFGRSKNIKQFSGSRFKRNTSTSVKPETGQTKLTDHLLIKTSTAQVNNDVDSEQQNAFNSDGVSKPKDEIKIEQKTIIVEEVTSFGDNQGYVEDHSTPHKRIINTVEIAPEGEGSHFRRRKVPIRKQSPSKLEGLVAASESAKKKLVLVPSHEPGPSKKPEDNIGDETDNEVNAVMTGKSQLLALVAEIIVPFDDAVSPLPATPERQEEISSSPEPVMPVTPRLQNLSQKLKALTKMNGQALKNRLKQSGKIYDIKAKL</sequence>
<dbReference type="EMBL" id="HACG01025188">
    <property type="protein sequence ID" value="CEK72053.1"/>
    <property type="molecule type" value="Transcribed_RNA"/>
</dbReference>
<feature type="region of interest" description="Disordered" evidence="1">
    <location>
        <begin position="17"/>
        <end position="74"/>
    </location>
</feature>
<name>A0A0B6ZU19_9EUPU</name>